<dbReference type="KEGG" id="sami:SAMIE_1024130"/>
<evidence type="ECO:0000313" key="13">
    <source>
        <dbReference type="Proteomes" id="UP000279959"/>
    </source>
</evidence>
<comment type="subcellular location">
    <subcellularLocation>
        <location evidence="1">Bacterial flagellum basal body</location>
    </subcellularLocation>
    <subcellularLocation>
        <location evidence="2">Cell membrane</location>
        <topology evidence="2">Peripheral membrane protein</topology>
    </subcellularLocation>
</comment>
<feature type="domain" description="Flagellar motor switch protein FliN-like C-terminal" evidence="11">
    <location>
        <begin position="221"/>
        <end position="288"/>
    </location>
</feature>
<dbReference type="CDD" id="cd17908">
    <property type="entry name" value="FliM"/>
    <property type="match status" value="1"/>
</dbReference>
<dbReference type="Gene3D" id="3.40.1550.10">
    <property type="entry name" value="CheC-like"/>
    <property type="match status" value="1"/>
</dbReference>
<dbReference type="InterPro" id="IPR001543">
    <property type="entry name" value="FliN-like_C"/>
</dbReference>
<organism evidence="12 13">
    <name type="scientific">Sphingobium amiense</name>
    <dbReference type="NCBI Taxonomy" id="135719"/>
    <lineage>
        <taxon>Bacteria</taxon>
        <taxon>Pseudomonadati</taxon>
        <taxon>Pseudomonadota</taxon>
        <taxon>Alphaproteobacteria</taxon>
        <taxon>Sphingomonadales</taxon>
        <taxon>Sphingomonadaceae</taxon>
        <taxon>Sphingobium</taxon>
    </lineage>
</organism>
<dbReference type="AlphaFoldDB" id="A0A494WDU5"/>
<keyword evidence="6" id="KW-0145">Chemotaxis</keyword>
<keyword evidence="7" id="KW-0283">Flagellar rotation</keyword>
<evidence type="ECO:0000313" key="12">
    <source>
        <dbReference type="EMBL" id="BBD98912.1"/>
    </source>
</evidence>
<dbReference type="PANTHER" id="PTHR30034:SF6">
    <property type="entry name" value="YOP PROTEINS TRANSLOCATION PROTEIN Q"/>
    <property type="match status" value="1"/>
</dbReference>
<evidence type="ECO:0000256" key="10">
    <source>
        <dbReference type="ARBA" id="ARBA00025044"/>
    </source>
</evidence>
<keyword evidence="5" id="KW-1003">Cell membrane</keyword>
<dbReference type="InterPro" id="IPR028976">
    <property type="entry name" value="CheC-like_sf"/>
</dbReference>
<dbReference type="GO" id="GO:0005886">
    <property type="term" value="C:plasma membrane"/>
    <property type="evidence" value="ECO:0007669"/>
    <property type="project" value="UniProtKB-SubCell"/>
</dbReference>
<proteinExistence type="inferred from homology"/>
<evidence type="ECO:0000256" key="6">
    <source>
        <dbReference type="ARBA" id="ARBA00022500"/>
    </source>
</evidence>
<keyword evidence="9" id="KW-0975">Bacterial flagellum</keyword>
<dbReference type="GO" id="GO:0071978">
    <property type="term" value="P:bacterial-type flagellum-dependent swarming motility"/>
    <property type="evidence" value="ECO:0007669"/>
    <property type="project" value="TreeGrafter"/>
</dbReference>
<keyword evidence="12" id="KW-0969">Cilium</keyword>
<dbReference type="Pfam" id="PF02154">
    <property type="entry name" value="FliM"/>
    <property type="match status" value="1"/>
</dbReference>
<gene>
    <name evidence="12" type="ORF">SAMIE_1024130</name>
</gene>
<comment type="function">
    <text evidence="10">FliM is one of three proteins (FliG, FliN, FliM) that forms the rotor-mounted switch complex (C ring), located at the base of the basal body. This complex interacts with the CheY and CheZ chemotaxis proteins, in addition to contacting components of the motor that determine the direction of flagellar rotation.</text>
</comment>
<dbReference type="InterPro" id="IPR036429">
    <property type="entry name" value="SpoA-like_sf"/>
</dbReference>
<dbReference type="Gene3D" id="2.30.330.10">
    <property type="entry name" value="SpoA-like"/>
    <property type="match status" value="1"/>
</dbReference>
<evidence type="ECO:0000256" key="1">
    <source>
        <dbReference type="ARBA" id="ARBA00004117"/>
    </source>
</evidence>
<keyword evidence="8" id="KW-0472">Membrane</keyword>
<keyword evidence="12" id="KW-0282">Flagellum</keyword>
<evidence type="ECO:0000259" key="11">
    <source>
        <dbReference type="Pfam" id="PF01052"/>
    </source>
</evidence>
<dbReference type="GO" id="GO:0009425">
    <property type="term" value="C:bacterial-type flagellum basal body"/>
    <property type="evidence" value="ECO:0007669"/>
    <property type="project" value="UniProtKB-SubCell"/>
</dbReference>
<keyword evidence="13" id="KW-1185">Reference proteome</keyword>
<keyword evidence="12" id="KW-0966">Cell projection</keyword>
<protein>
    <recommendedName>
        <fullName evidence="4">Flagellar motor switch protein FliM</fullName>
    </recommendedName>
</protein>
<evidence type="ECO:0000256" key="7">
    <source>
        <dbReference type="ARBA" id="ARBA00022779"/>
    </source>
</evidence>
<dbReference type="EMBL" id="AP018664">
    <property type="protein sequence ID" value="BBD98912.1"/>
    <property type="molecule type" value="Genomic_DNA"/>
</dbReference>
<name>A0A494WDU5_9SPHN</name>
<evidence type="ECO:0000256" key="4">
    <source>
        <dbReference type="ARBA" id="ARBA00021898"/>
    </source>
</evidence>
<evidence type="ECO:0000256" key="8">
    <source>
        <dbReference type="ARBA" id="ARBA00023136"/>
    </source>
</evidence>
<evidence type="ECO:0000256" key="2">
    <source>
        <dbReference type="ARBA" id="ARBA00004202"/>
    </source>
</evidence>
<dbReference type="RefSeq" id="WP_066701623.1">
    <property type="nucleotide sequence ID" value="NZ_AP018664.1"/>
</dbReference>
<reference evidence="12 13" key="1">
    <citation type="submission" date="2018-05" db="EMBL/GenBank/DDBJ databases">
        <title>Complete Genome Sequence of the Nonylphenol-Degrading Bacterium Sphingobium amiense DSM 16289T.</title>
        <authorList>
            <person name="Ootsuka M."/>
            <person name="Nishizawa T."/>
            <person name="Ohta H."/>
        </authorList>
    </citation>
    <scope>NUCLEOTIDE SEQUENCE [LARGE SCALE GENOMIC DNA]</scope>
    <source>
        <strain evidence="12 13">DSM 16289</strain>
    </source>
</reference>
<dbReference type="GO" id="GO:0050918">
    <property type="term" value="P:positive chemotaxis"/>
    <property type="evidence" value="ECO:0007669"/>
    <property type="project" value="TreeGrafter"/>
</dbReference>
<accession>A0A494WDU5</accession>
<evidence type="ECO:0000256" key="9">
    <source>
        <dbReference type="ARBA" id="ARBA00023143"/>
    </source>
</evidence>
<dbReference type="PANTHER" id="PTHR30034">
    <property type="entry name" value="FLAGELLAR MOTOR SWITCH PROTEIN FLIM"/>
    <property type="match status" value="1"/>
</dbReference>
<dbReference type="Pfam" id="PF01052">
    <property type="entry name" value="FliMN_C"/>
    <property type="match status" value="1"/>
</dbReference>
<dbReference type="SUPFAM" id="SSF101801">
    <property type="entry name" value="Surface presentation of antigens (SPOA)"/>
    <property type="match status" value="1"/>
</dbReference>
<sequence>MTDVQTYAFGRGESQAPIMLSGLDRLAEKLGRRIRALVEPLAGVRPHIAPQDTRVLDFGAWSADVPPFCSLSIYRLLPLKGQMMLRLDAGMISTLVDCFYGGIGNRPLPARSEFTPTEDRLIVRLADSIVARLVETWTDILVLDPGLILRESGVGYAAAAQPSDQMVLQRFMVSLTRGQEWPIDILFPLAALRAVEALTGTNLPADDEHRDPVWQTRIARRMRDIRLPARTVVARPNLSIADLMQLKVGDVIPVTIGRSLPLIVGNRIVAHGSVGEQDGRAAFQIEKLAQETDQ</sequence>
<evidence type="ECO:0000256" key="5">
    <source>
        <dbReference type="ARBA" id="ARBA00022475"/>
    </source>
</evidence>
<dbReference type="InterPro" id="IPR001689">
    <property type="entry name" value="Flag_FliM"/>
</dbReference>
<evidence type="ECO:0000256" key="3">
    <source>
        <dbReference type="ARBA" id="ARBA00011049"/>
    </source>
</evidence>
<dbReference type="Proteomes" id="UP000279959">
    <property type="component" value="Chromosome"/>
</dbReference>
<comment type="similarity">
    <text evidence="3">Belongs to the FliM family.</text>
</comment>
<dbReference type="GO" id="GO:0003774">
    <property type="term" value="F:cytoskeletal motor activity"/>
    <property type="evidence" value="ECO:0007669"/>
    <property type="project" value="InterPro"/>
</dbReference>